<dbReference type="RefSeq" id="WP_179801903.1">
    <property type="nucleotide sequence ID" value="NZ_JACCCQ010000001.1"/>
</dbReference>
<proteinExistence type="predicted"/>
<comment type="caution">
    <text evidence="2">The sequence shown here is derived from an EMBL/GenBank/DDBJ whole genome shotgun (WGS) entry which is preliminary data.</text>
</comment>
<accession>A0ABX2RFS8</accession>
<evidence type="ECO:0000313" key="3">
    <source>
        <dbReference type="Proteomes" id="UP000631553"/>
    </source>
</evidence>
<name>A0ABX2RFS8_9ACTN</name>
<dbReference type="Proteomes" id="UP000631553">
    <property type="component" value="Unassembled WGS sequence"/>
</dbReference>
<feature type="compositionally biased region" description="Polar residues" evidence="1">
    <location>
        <begin position="128"/>
        <end position="141"/>
    </location>
</feature>
<evidence type="ECO:0000313" key="2">
    <source>
        <dbReference type="EMBL" id="NYF55357.1"/>
    </source>
</evidence>
<evidence type="ECO:0000256" key="1">
    <source>
        <dbReference type="SAM" id="MobiDB-lite"/>
    </source>
</evidence>
<gene>
    <name evidence="2" type="ORF">HDA35_001188</name>
</gene>
<reference evidence="2 3" key="1">
    <citation type="submission" date="2020-07" db="EMBL/GenBank/DDBJ databases">
        <title>Sequencing the genomes of 1000 actinobacteria strains.</title>
        <authorList>
            <person name="Klenk H.-P."/>
        </authorList>
    </citation>
    <scope>NUCLEOTIDE SEQUENCE [LARGE SCALE GENOMIC DNA]</scope>
    <source>
        <strain evidence="2 3">DSM 43814</strain>
    </source>
</reference>
<protein>
    <submittedName>
        <fullName evidence="2">Uncharacterized protein</fullName>
    </submittedName>
</protein>
<sequence>MESSLSEWRDAPDLSVVARERTALAAMADAIAAASIGKGLRVAVSCPNTHLALVDHLAQALHARGRICRCLPGEPDLGDGGGLLPEWHEEGRTVVVIVSGLATETDRAVRNVNISVTAGIPTKDSGDVSHQGTSEPTSSTGGAPDILLDYRDPHGPLIRYMAPHLSADSQR</sequence>
<keyword evidence="3" id="KW-1185">Reference proteome</keyword>
<feature type="region of interest" description="Disordered" evidence="1">
    <location>
        <begin position="120"/>
        <end position="148"/>
    </location>
</feature>
<dbReference type="EMBL" id="JACCCQ010000001">
    <property type="protein sequence ID" value="NYF55357.1"/>
    <property type="molecule type" value="Genomic_DNA"/>
</dbReference>
<organism evidence="2 3">
    <name type="scientific">Micromonospora purpureochromogenes</name>
    <dbReference type="NCBI Taxonomy" id="47872"/>
    <lineage>
        <taxon>Bacteria</taxon>
        <taxon>Bacillati</taxon>
        <taxon>Actinomycetota</taxon>
        <taxon>Actinomycetes</taxon>
        <taxon>Micromonosporales</taxon>
        <taxon>Micromonosporaceae</taxon>
        <taxon>Micromonospora</taxon>
    </lineage>
</organism>